<protein>
    <submittedName>
        <fullName evidence="2">Phosphoesterase</fullName>
    </submittedName>
</protein>
<sequence>MVKAAVDLHIHSCLSPCASNDMTPGNIVMMSKIKGLDIISVCDHNHTGNLEAVAKVAGEVGILFIPGLELETSEEIHILCYFPSLESALNMQAALKDFYTDITNREDIFGEQWIMDENDRPVRKVEHLLTAATKLDLYKCVSLVREMGGVPVPAHVDRNSYSIISNLGSVPEDLGFKTLELSRYTTKTDFLDKYPEYSGKFLITSSDAHDLGMILERESFIELERLSVYDVFERLKGCGG</sequence>
<dbReference type="SUPFAM" id="SSF89550">
    <property type="entry name" value="PHP domain-like"/>
    <property type="match status" value="1"/>
</dbReference>
<dbReference type="InterPro" id="IPR052018">
    <property type="entry name" value="PHP_domain"/>
</dbReference>
<dbReference type="InterPro" id="IPR003141">
    <property type="entry name" value="Pol/His_phosphatase_N"/>
</dbReference>
<dbReference type="GO" id="GO:0035312">
    <property type="term" value="F:5'-3' DNA exonuclease activity"/>
    <property type="evidence" value="ECO:0007669"/>
    <property type="project" value="TreeGrafter"/>
</dbReference>
<organism evidence="2 3">
    <name type="scientific">Thermoclostridium stercorarium subsp. thermolacticum DSM 2910</name>
    <dbReference type="NCBI Taxonomy" id="1121336"/>
    <lineage>
        <taxon>Bacteria</taxon>
        <taxon>Bacillati</taxon>
        <taxon>Bacillota</taxon>
        <taxon>Clostridia</taxon>
        <taxon>Eubacteriales</taxon>
        <taxon>Oscillospiraceae</taxon>
        <taxon>Thermoclostridium</taxon>
    </lineage>
</organism>
<feature type="domain" description="Polymerase/histidinol phosphatase N-terminal" evidence="1">
    <location>
        <begin position="6"/>
        <end position="74"/>
    </location>
</feature>
<dbReference type="GO" id="GO:0004534">
    <property type="term" value="F:5'-3' RNA exonuclease activity"/>
    <property type="evidence" value="ECO:0007669"/>
    <property type="project" value="TreeGrafter"/>
</dbReference>
<name>A0A1B1YBC6_THEST</name>
<reference evidence="2 3" key="1">
    <citation type="submission" date="2016-02" db="EMBL/GenBank/DDBJ databases">
        <title>Comparison of Clostridium stercorarium subspecies using comparative genomics and transcriptomics.</title>
        <authorList>
            <person name="Schellenberg J."/>
            <person name="Thallinger G."/>
            <person name="Levin D.B."/>
            <person name="Zhang X."/>
            <person name="Alvare G."/>
            <person name="Fristensky B."/>
            <person name="Sparling R."/>
        </authorList>
    </citation>
    <scope>NUCLEOTIDE SEQUENCE [LARGE SCALE GENOMIC DNA]</scope>
    <source>
        <strain evidence="2 3">DSM 2910</strain>
    </source>
</reference>
<gene>
    <name evidence="2" type="ORF">CSTERTH_02950</name>
</gene>
<accession>A0A1B1YBC6</accession>
<dbReference type="InterPro" id="IPR016195">
    <property type="entry name" value="Pol/histidinol_Pase-like"/>
</dbReference>
<evidence type="ECO:0000259" key="1">
    <source>
        <dbReference type="SMART" id="SM00481"/>
    </source>
</evidence>
<dbReference type="PANTHER" id="PTHR42924">
    <property type="entry name" value="EXONUCLEASE"/>
    <property type="match status" value="1"/>
</dbReference>
<proteinExistence type="predicted"/>
<dbReference type="PANTHER" id="PTHR42924:SF3">
    <property type="entry name" value="POLYMERASE_HISTIDINOL PHOSPHATASE N-TERMINAL DOMAIN-CONTAINING PROTEIN"/>
    <property type="match status" value="1"/>
</dbReference>
<dbReference type="Gene3D" id="3.20.20.140">
    <property type="entry name" value="Metal-dependent hydrolases"/>
    <property type="match status" value="1"/>
</dbReference>
<dbReference type="Proteomes" id="UP000092971">
    <property type="component" value="Chromosome"/>
</dbReference>
<dbReference type="SMART" id="SM00481">
    <property type="entry name" value="POLIIIAc"/>
    <property type="match status" value="1"/>
</dbReference>
<dbReference type="CDD" id="cd07432">
    <property type="entry name" value="PHP_HisPPase"/>
    <property type="match status" value="1"/>
</dbReference>
<dbReference type="EMBL" id="CP014672">
    <property type="protein sequence ID" value="ANW98075.1"/>
    <property type="molecule type" value="Genomic_DNA"/>
</dbReference>
<dbReference type="OrthoDB" id="9791620at2"/>
<dbReference type="AlphaFoldDB" id="A0A1B1YBC6"/>
<evidence type="ECO:0000313" key="3">
    <source>
        <dbReference type="Proteomes" id="UP000092971"/>
    </source>
</evidence>
<dbReference type="RefSeq" id="WP_015358350.1">
    <property type="nucleotide sequence ID" value="NZ_CP014672.1"/>
</dbReference>
<evidence type="ECO:0000313" key="2">
    <source>
        <dbReference type="EMBL" id="ANW98075.1"/>
    </source>
</evidence>